<name>A0A218WIM8_PUNGR</name>
<dbReference type="Proteomes" id="UP000197138">
    <property type="component" value="Unassembled WGS sequence"/>
</dbReference>
<evidence type="ECO:0000256" key="1">
    <source>
        <dbReference type="SAM" id="Phobius"/>
    </source>
</evidence>
<gene>
    <name evidence="2" type="ORF">CDL15_Pgr009134</name>
</gene>
<reference evidence="3" key="1">
    <citation type="journal article" date="2017" name="Plant J.">
        <title>The pomegranate (Punica granatum L.) genome and the genomics of punicalagin biosynthesis.</title>
        <authorList>
            <person name="Qin G."/>
            <person name="Xu C."/>
            <person name="Ming R."/>
            <person name="Tang H."/>
            <person name="Guyot R."/>
            <person name="Kramer E.M."/>
            <person name="Hu Y."/>
            <person name="Yi X."/>
            <person name="Qi Y."/>
            <person name="Xu X."/>
            <person name="Gao Z."/>
            <person name="Pan H."/>
            <person name="Jian J."/>
            <person name="Tian Y."/>
            <person name="Yue Z."/>
            <person name="Xu Y."/>
        </authorList>
    </citation>
    <scope>NUCLEOTIDE SEQUENCE [LARGE SCALE GENOMIC DNA]</scope>
    <source>
        <strain evidence="3">cv. Dabenzi</strain>
    </source>
</reference>
<keyword evidence="1" id="KW-1133">Transmembrane helix</keyword>
<keyword evidence="1" id="KW-0812">Transmembrane</keyword>
<evidence type="ECO:0000313" key="2">
    <source>
        <dbReference type="EMBL" id="OWM72677.1"/>
    </source>
</evidence>
<protein>
    <submittedName>
        <fullName evidence="2">Uncharacterized protein</fullName>
    </submittedName>
</protein>
<dbReference type="AlphaFoldDB" id="A0A218WIM8"/>
<organism evidence="2 3">
    <name type="scientific">Punica granatum</name>
    <name type="common">Pomegranate</name>
    <dbReference type="NCBI Taxonomy" id="22663"/>
    <lineage>
        <taxon>Eukaryota</taxon>
        <taxon>Viridiplantae</taxon>
        <taxon>Streptophyta</taxon>
        <taxon>Embryophyta</taxon>
        <taxon>Tracheophyta</taxon>
        <taxon>Spermatophyta</taxon>
        <taxon>Magnoliopsida</taxon>
        <taxon>eudicotyledons</taxon>
        <taxon>Gunneridae</taxon>
        <taxon>Pentapetalae</taxon>
        <taxon>rosids</taxon>
        <taxon>malvids</taxon>
        <taxon>Myrtales</taxon>
        <taxon>Lythraceae</taxon>
        <taxon>Punica</taxon>
    </lineage>
</organism>
<keyword evidence="1" id="KW-0472">Membrane</keyword>
<comment type="caution">
    <text evidence="2">The sequence shown here is derived from an EMBL/GenBank/DDBJ whole genome shotgun (WGS) entry which is preliminary data.</text>
</comment>
<feature type="transmembrane region" description="Helical" evidence="1">
    <location>
        <begin position="105"/>
        <end position="123"/>
    </location>
</feature>
<sequence length="129" mass="14509">MQTQDMLSEANNFALVTYNEQTRLLSLIWTRGISPRMCDLSRPELSPIFPHGPWDPRAAQDEPPLAPKISASSSSIQEANLHSKPKISLVFHFNTQAINSISINAFWLIFIKIAGSTFILILIRQTEIC</sequence>
<proteinExistence type="predicted"/>
<evidence type="ECO:0000313" key="3">
    <source>
        <dbReference type="Proteomes" id="UP000197138"/>
    </source>
</evidence>
<accession>A0A218WIM8</accession>
<dbReference type="EMBL" id="MTKT01004263">
    <property type="protein sequence ID" value="OWM72677.1"/>
    <property type="molecule type" value="Genomic_DNA"/>
</dbReference>